<name>A0ABQ8S5Z9_PERAM</name>
<gene>
    <name evidence="11" type="ORF">ANN_26168</name>
</gene>
<feature type="transmembrane region" description="Helical" evidence="8">
    <location>
        <begin position="312"/>
        <end position="338"/>
    </location>
</feature>
<evidence type="ECO:0000256" key="5">
    <source>
        <dbReference type="ARBA" id="ARBA00022989"/>
    </source>
</evidence>
<evidence type="ECO:0000256" key="3">
    <source>
        <dbReference type="ARBA" id="ARBA00022475"/>
    </source>
</evidence>
<dbReference type="InterPro" id="IPR032394">
    <property type="entry name" value="Anoct_dimer"/>
</dbReference>
<feature type="transmembrane region" description="Helical" evidence="8">
    <location>
        <begin position="622"/>
        <end position="640"/>
    </location>
</feature>
<dbReference type="Pfam" id="PF16178">
    <property type="entry name" value="Anoct_dimer"/>
    <property type="match status" value="1"/>
</dbReference>
<dbReference type="InterPro" id="IPR007632">
    <property type="entry name" value="Anoctamin"/>
</dbReference>
<proteinExistence type="inferred from homology"/>
<feature type="domain" description="Anoctamin transmembrane" evidence="9">
    <location>
        <begin position="301"/>
        <end position="872"/>
    </location>
</feature>
<reference evidence="11 12" key="1">
    <citation type="journal article" date="2022" name="Allergy">
        <title>Genome assembly and annotation of Periplaneta americana reveal a comprehensive cockroach allergen profile.</title>
        <authorList>
            <person name="Wang L."/>
            <person name="Xiong Q."/>
            <person name="Saelim N."/>
            <person name="Wang L."/>
            <person name="Nong W."/>
            <person name="Wan A.T."/>
            <person name="Shi M."/>
            <person name="Liu X."/>
            <person name="Cao Q."/>
            <person name="Hui J.H.L."/>
            <person name="Sookrung N."/>
            <person name="Leung T.F."/>
            <person name="Tungtrongchitr A."/>
            <person name="Tsui S.K.W."/>
        </authorList>
    </citation>
    <scope>NUCLEOTIDE SEQUENCE [LARGE SCALE GENOMIC DNA]</scope>
    <source>
        <strain evidence="11">PWHHKU_190912</strain>
    </source>
</reference>
<feature type="transmembrane region" description="Helical" evidence="8">
    <location>
        <begin position="828"/>
        <end position="858"/>
    </location>
</feature>
<evidence type="ECO:0000256" key="2">
    <source>
        <dbReference type="ARBA" id="ARBA00009671"/>
    </source>
</evidence>
<dbReference type="InterPro" id="IPR049452">
    <property type="entry name" value="Anoctamin_TM"/>
</dbReference>
<evidence type="ECO:0000259" key="9">
    <source>
        <dbReference type="Pfam" id="PF04547"/>
    </source>
</evidence>
<dbReference type="EMBL" id="JAJSOF020000036">
    <property type="protein sequence ID" value="KAJ4429165.1"/>
    <property type="molecule type" value="Genomic_DNA"/>
</dbReference>
<feature type="transmembrane region" description="Helical" evidence="8">
    <location>
        <begin position="388"/>
        <end position="407"/>
    </location>
</feature>
<keyword evidence="5 8" id="KW-1133">Transmembrane helix</keyword>
<keyword evidence="7" id="KW-0325">Glycoprotein</keyword>
<feature type="transmembrane region" description="Helical" evidence="8">
    <location>
        <begin position="508"/>
        <end position="529"/>
    </location>
</feature>
<comment type="similarity">
    <text evidence="2 8">Belongs to the anoctamin family.</text>
</comment>
<accession>A0ABQ8S5Z9</accession>
<dbReference type="Proteomes" id="UP001148838">
    <property type="component" value="Unassembled WGS sequence"/>
</dbReference>
<keyword evidence="6 8" id="KW-0472">Membrane</keyword>
<dbReference type="Pfam" id="PF04547">
    <property type="entry name" value="Anoctamin"/>
    <property type="match status" value="1"/>
</dbReference>
<evidence type="ECO:0000313" key="12">
    <source>
        <dbReference type="Proteomes" id="UP001148838"/>
    </source>
</evidence>
<feature type="transmembrane region" description="Helical" evidence="8">
    <location>
        <begin position="732"/>
        <end position="759"/>
    </location>
</feature>
<feature type="transmembrane region" description="Helical" evidence="8">
    <location>
        <begin position="685"/>
        <end position="711"/>
    </location>
</feature>
<evidence type="ECO:0000256" key="8">
    <source>
        <dbReference type="RuleBase" id="RU280814"/>
    </source>
</evidence>
<feature type="domain" description="Anoctamin dimerisation" evidence="10">
    <location>
        <begin position="82"/>
        <end position="298"/>
    </location>
</feature>
<keyword evidence="3" id="KW-1003">Cell membrane</keyword>
<comment type="subcellular location">
    <subcellularLocation>
        <location evidence="1">Cell membrane</location>
        <topology evidence="1">Multi-pass membrane protein</topology>
    </subcellularLocation>
    <subcellularLocation>
        <location evidence="8">Membrane</location>
        <topology evidence="8">Multi-pass membrane protein</topology>
    </subcellularLocation>
</comment>
<feature type="transmembrane region" description="Helical" evidence="8">
    <location>
        <begin position="467"/>
        <end position="488"/>
    </location>
</feature>
<evidence type="ECO:0000256" key="4">
    <source>
        <dbReference type="ARBA" id="ARBA00022692"/>
    </source>
</evidence>
<keyword evidence="12" id="KW-1185">Reference proteome</keyword>
<dbReference type="PANTHER" id="PTHR12308">
    <property type="entry name" value="ANOCTAMIN"/>
    <property type="match status" value="1"/>
</dbReference>
<evidence type="ECO:0000313" key="11">
    <source>
        <dbReference type="EMBL" id="KAJ4429165.1"/>
    </source>
</evidence>
<evidence type="ECO:0000256" key="1">
    <source>
        <dbReference type="ARBA" id="ARBA00004651"/>
    </source>
</evidence>
<keyword evidence="4 8" id="KW-0812">Transmembrane</keyword>
<evidence type="ECO:0000259" key="10">
    <source>
        <dbReference type="Pfam" id="PF16178"/>
    </source>
</evidence>
<protein>
    <recommendedName>
        <fullName evidence="8">Anoctamin</fullName>
    </recommendedName>
</protein>
<evidence type="ECO:0000256" key="7">
    <source>
        <dbReference type="ARBA" id="ARBA00023180"/>
    </source>
</evidence>
<organism evidence="11 12">
    <name type="scientific">Periplaneta americana</name>
    <name type="common">American cockroach</name>
    <name type="synonym">Blatta americana</name>
    <dbReference type="NCBI Taxonomy" id="6978"/>
    <lineage>
        <taxon>Eukaryota</taxon>
        <taxon>Metazoa</taxon>
        <taxon>Ecdysozoa</taxon>
        <taxon>Arthropoda</taxon>
        <taxon>Hexapoda</taxon>
        <taxon>Insecta</taxon>
        <taxon>Pterygota</taxon>
        <taxon>Neoptera</taxon>
        <taxon>Polyneoptera</taxon>
        <taxon>Dictyoptera</taxon>
        <taxon>Blattodea</taxon>
        <taxon>Blattoidea</taxon>
        <taxon>Blattidae</taxon>
        <taxon>Blattinae</taxon>
        <taxon>Periplaneta</taxon>
    </lineage>
</organism>
<evidence type="ECO:0000256" key="6">
    <source>
        <dbReference type="ARBA" id="ARBA00023136"/>
    </source>
</evidence>
<comment type="caution">
    <text evidence="11">The sequence shown here is derived from an EMBL/GenBank/DDBJ whole genome shotgun (WGS) entry which is preliminary data.</text>
</comment>
<sequence>MDEEVDLFEDAISVSSISSGPAWKKGRDYISLSRCTIYHSAQDLPGHQFDEENPMMTMEHEPLEASNDNHENKILRSPSMNEDEGQSVDFVLVWTETSRVACTDAAYQKREVFERRLAEAGLVLEREQNLSLHFVKIHAPVNVLIRYADILKLRMPMKKFDEMEKENGGSFDIIVEVKTMVRRLLNFVRVDPTVFHPQEHRLTAEFSKDKLYLFDVDAKNFFSAAVRSIVVDYILERMEFSDDKKTPFNFGINRLISDGVYSAAYPLHDGDYRQEGCLRHSLHQEWASIRKWIMYQPIDHIKEYFGVKFGLYFAWLGFYTHMLIPASIVGLICFIYGLSTMYSNTLSEDICNRNLNIVMCPLCDTCPYWNLTDACDYARVTYLFDNPFTVAFAFFMSFWGTLFLELWKRYSADITHHWGLSNFDLQAEHPRPEYLARLRDAKCKKNVVTNTDEPYVPFWKVRVPATILSFSVVLLLITVAVGAVFGVVLYRMACVGPQSLFEGQNKIILIPATAAIINLVCIMILNYVYDWLAVKLTEMELLRTQTEFDDSLTLKIYLFQFVNYYTSIFYIAFLKGKFVGYPAKYNLIFGWRQEECSPGGCLMELCIQLAIIMVGKQAYNTVLEMVIPYVLHSVLLFKWWNTFKIKTGLQAEDKESGKVKNQWTEDYKLLDYGPRGLFPEYLEMILQYGFVTIFVAAFPLAPFFALLNNVLEMRLDAKKFLRFYRRPVPKRVKNIGVWFRILDILGRISVVTNAFIIAFSSNFIPRIVYIMTVSPDHTDTGFLNHSLAFFDTRHFNHTQTNVSHVDICRYPEYRNPPWHERPYKRPLIYWHILAARLAFVVVFQNVVSLVMMAVQWLIPDTSAKLRDEIRKEAYLTNEIIIAQETKRAQMNTGRVGSGDFLKGERNAVANNSATAYRRRKRSEDPEEISLKDLYLV</sequence>
<dbReference type="PANTHER" id="PTHR12308:SF83">
    <property type="entry name" value="ANOCTAMIN"/>
    <property type="match status" value="1"/>
</dbReference>